<reference evidence="5 6" key="1">
    <citation type="submission" date="2016-03" db="EMBL/GenBank/DDBJ databases">
        <title>Complete genome sequence of a soil Actinobacterium, Nocardioides dokdonensis FR1436.</title>
        <authorList>
            <person name="Kwon S.-K."/>
            <person name="Kim K."/>
            <person name="Kim J.F."/>
        </authorList>
    </citation>
    <scope>NUCLEOTIDE SEQUENCE [LARGE SCALE GENOMIC DNA]</scope>
    <source>
        <strain evidence="5 6">FR1436</strain>
    </source>
</reference>
<evidence type="ECO:0000313" key="6">
    <source>
        <dbReference type="Proteomes" id="UP000077868"/>
    </source>
</evidence>
<dbReference type="GO" id="GO:0004081">
    <property type="term" value="F:bis(5'-nucleosyl)-tetraphosphatase (asymmetrical) activity"/>
    <property type="evidence" value="ECO:0007669"/>
    <property type="project" value="TreeGrafter"/>
</dbReference>
<dbReference type="GO" id="GO:0006754">
    <property type="term" value="P:ATP biosynthetic process"/>
    <property type="evidence" value="ECO:0007669"/>
    <property type="project" value="TreeGrafter"/>
</dbReference>
<dbReference type="PRINTS" id="PR00502">
    <property type="entry name" value="NUDIXFAMILY"/>
</dbReference>
<dbReference type="Gene3D" id="3.40.50.1240">
    <property type="entry name" value="Phosphoglycerate mutase-like"/>
    <property type="match status" value="1"/>
</dbReference>
<dbReference type="InterPro" id="IPR013078">
    <property type="entry name" value="His_Pase_superF_clade-1"/>
</dbReference>
<name>A0A1A9GL09_9ACTN</name>
<dbReference type="PANTHER" id="PTHR21340">
    <property type="entry name" value="DIADENOSINE 5,5-P1,P4-TETRAPHOSPHATE PYROPHOSPHOHYDROLASE MUTT"/>
    <property type="match status" value="1"/>
</dbReference>
<keyword evidence="6" id="KW-1185">Reference proteome</keyword>
<keyword evidence="2 3" id="KW-0378">Hydrolase</keyword>
<dbReference type="PATRIC" id="fig|1300347.3.peg.1703"/>
<dbReference type="STRING" id="1300347.I601_1704"/>
<dbReference type="PROSITE" id="PS51462">
    <property type="entry name" value="NUDIX"/>
    <property type="match status" value="1"/>
</dbReference>
<dbReference type="Gene3D" id="3.90.79.10">
    <property type="entry name" value="Nucleoside Triphosphate Pyrophosphohydrolase"/>
    <property type="match status" value="1"/>
</dbReference>
<feature type="domain" description="Nudix hydrolase" evidence="4">
    <location>
        <begin position="9"/>
        <end position="135"/>
    </location>
</feature>
<dbReference type="Proteomes" id="UP000077868">
    <property type="component" value="Chromosome"/>
</dbReference>
<dbReference type="InterPro" id="IPR029033">
    <property type="entry name" value="His_PPase_superfam"/>
</dbReference>
<accession>A0A1A9GL09</accession>
<organism evidence="5 6">
    <name type="scientific">Nocardioides dokdonensis FR1436</name>
    <dbReference type="NCBI Taxonomy" id="1300347"/>
    <lineage>
        <taxon>Bacteria</taxon>
        <taxon>Bacillati</taxon>
        <taxon>Actinomycetota</taxon>
        <taxon>Actinomycetes</taxon>
        <taxon>Propionibacteriales</taxon>
        <taxon>Nocardioidaceae</taxon>
        <taxon>Nocardioides</taxon>
    </lineage>
</organism>
<dbReference type="InterPro" id="IPR000086">
    <property type="entry name" value="NUDIX_hydrolase_dom"/>
</dbReference>
<dbReference type="KEGG" id="ndk:I601_1704"/>
<dbReference type="InterPro" id="IPR051325">
    <property type="entry name" value="Nudix_hydrolase_domain"/>
</dbReference>
<evidence type="ECO:0000256" key="3">
    <source>
        <dbReference type="RuleBase" id="RU003476"/>
    </source>
</evidence>
<dbReference type="Pfam" id="PF00293">
    <property type="entry name" value="NUDIX"/>
    <property type="match status" value="1"/>
</dbReference>
<dbReference type="PROSITE" id="PS00893">
    <property type="entry name" value="NUDIX_BOX"/>
    <property type="match status" value="1"/>
</dbReference>
<dbReference type="EC" id="3.6.1.61" evidence="5"/>
<evidence type="ECO:0000256" key="2">
    <source>
        <dbReference type="ARBA" id="ARBA00022801"/>
    </source>
</evidence>
<dbReference type="InterPro" id="IPR020084">
    <property type="entry name" value="NUDIX_hydrolase_CS"/>
</dbReference>
<dbReference type="OrthoDB" id="4287477at2"/>
<proteinExistence type="inferred from homology"/>
<evidence type="ECO:0000313" key="5">
    <source>
        <dbReference type="EMBL" id="ANH38135.1"/>
    </source>
</evidence>
<dbReference type="Pfam" id="PF00300">
    <property type="entry name" value="His_Phos_1"/>
    <property type="match status" value="1"/>
</dbReference>
<dbReference type="InterPro" id="IPR020476">
    <property type="entry name" value="Nudix_hydrolase"/>
</dbReference>
<comment type="similarity">
    <text evidence="1 3">Belongs to the Nudix hydrolase family.</text>
</comment>
<dbReference type="CDD" id="cd03673">
    <property type="entry name" value="NUDIX_Ap6A_hydrolase"/>
    <property type="match status" value="1"/>
</dbReference>
<dbReference type="AlphaFoldDB" id="A0A1A9GL09"/>
<dbReference type="EMBL" id="CP015079">
    <property type="protein sequence ID" value="ANH38135.1"/>
    <property type="molecule type" value="Genomic_DNA"/>
</dbReference>
<dbReference type="SUPFAM" id="SSF53254">
    <property type="entry name" value="Phosphoglycerate mutase-like"/>
    <property type="match status" value="1"/>
</dbReference>
<protein>
    <submittedName>
        <fullName evidence="5">Diadenosine hexaphosphate hydrolase</fullName>
        <ecNumber evidence="5">3.6.1.61</ecNumber>
    </submittedName>
</protein>
<evidence type="ECO:0000259" key="4">
    <source>
        <dbReference type="PROSITE" id="PS51462"/>
    </source>
</evidence>
<evidence type="ECO:0000256" key="1">
    <source>
        <dbReference type="ARBA" id="ARBA00005582"/>
    </source>
</evidence>
<sequence>MAAAPSLTRDVHAAGAVVFRPGREVLLVHRERYDDWSFPKGKVDPGEHPVATAVREVEEETGLRVSLGRPLPSHRYPNARAMKTVHYWTGRVVGADDVSGFEPNAEISDVRWVPVDEAAALLSYERDQALLQTARASRRRTQALVVQRHSRACARSEWTDDDRLRPLERPGLLQAEALGPLLAAYDVRRLVTSPATRCRETLAPYAATAGVDLEPLEELTEEAATGRGGPAAVAAAVTGLVDDLHAGRRGIVLCTHRPVLPMVFEALGVDDPGLAPGEMVVVHLRRGRVLATEQHLPH</sequence>
<dbReference type="GO" id="GO:0006167">
    <property type="term" value="P:AMP biosynthetic process"/>
    <property type="evidence" value="ECO:0007669"/>
    <property type="project" value="TreeGrafter"/>
</dbReference>
<dbReference type="SUPFAM" id="SSF55811">
    <property type="entry name" value="Nudix"/>
    <property type="match status" value="1"/>
</dbReference>
<dbReference type="RefSeq" id="WP_068108182.1">
    <property type="nucleotide sequence ID" value="NZ_CP015079.1"/>
</dbReference>
<dbReference type="InterPro" id="IPR015797">
    <property type="entry name" value="NUDIX_hydrolase-like_dom_sf"/>
</dbReference>
<dbReference type="PANTHER" id="PTHR21340:SF0">
    <property type="entry name" value="BIS(5'-NUCLEOSYL)-TETRAPHOSPHATASE [ASYMMETRICAL]"/>
    <property type="match status" value="1"/>
</dbReference>
<gene>
    <name evidence="5" type="primary">ndx1</name>
    <name evidence="5" type="ORF">I601_1704</name>
</gene>